<comment type="caution">
    <text evidence="3">The sequence shown here is derived from an EMBL/GenBank/DDBJ whole genome shotgun (WGS) entry which is preliminary data.</text>
</comment>
<feature type="domain" description="Ecp2 effector protein-like" evidence="2">
    <location>
        <begin position="90"/>
        <end position="190"/>
    </location>
</feature>
<sequence>MYVLRTVGFVLLSLGLAASAPALEVSVSLSNVSIITSTVATIITTTAVSPVTKVTTATSIVTSYTSLPPPPPPPPPPSPYIDIPKDAVNKCGSTNFTDETTEGSPFVADCLQIVKNIARGGSWEVEEVMGNEHQLVQHGTCAFAVKPWRIEMNMAMWYKLGNEDIMSVIQDSAKQFARNGKLGASGQMHCQSAAPLFLKFINWRIFKNGTPVCNSNCYWPDS</sequence>
<dbReference type="InterPro" id="IPR029226">
    <property type="entry name" value="Ecp2-like"/>
</dbReference>
<organism evidence="3 4">
    <name type="scientific">Coniochaeta pulveracea</name>
    <dbReference type="NCBI Taxonomy" id="177199"/>
    <lineage>
        <taxon>Eukaryota</taxon>
        <taxon>Fungi</taxon>
        <taxon>Dikarya</taxon>
        <taxon>Ascomycota</taxon>
        <taxon>Pezizomycotina</taxon>
        <taxon>Sordariomycetes</taxon>
        <taxon>Sordariomycetidae</taxon>
        <taxon>Coniochaetales</taxon>
        <taxon>Coniochaetaceae</taxon>
        <taxon>Coniochaeta</taxon>
    </lineage>
</organism>
<gene>
    <name evidence="3" type="ORF">DL546_000626</name>
</gene>
<evidence type="ECO:0000313" key="4">
    <source>
        <dbReference type="Proteomes" id="UP000275385"/>
    </source>
</evidence>
<evidence type="ECO:0000259" key="2">
    <source>
        <dbReference type="Pfam" id="PF14856"/>
    </source>
</evidence>
<keyword evidence="4" id="KW-1185">Reference proteome</keyword>
<dbReference type="OrthoDB" id="73875at2759"/>
<evidence type="ECO:0000256" key="1">
    <source>
        <dbReference type="SAM" id="SignalP"/>
    </source>
</evidence>
<dbReference type="SUPFAM" id="SSF101447">
    <property type="entry name" value="Formin homology 2 domain (FH2 domain)"/>
    <property type="match status" value="1"/>
</dbReference>
<dbReference type="Pfam" id="PF14856">
    <property type="entry name" value="Hce2"/>
    <property type="match status" value="1"/>
</dbReference>
<dbReference type="EMBL" id="QVQW01000153">
    <property type="protein sequence ID" value="RKU39760.1"/>
    <property type="molecule type" value="Genomic_DNA"/>
</dbReference>
<dbReference type="Proteomes" id="UP000275385">
    <property type="component" value="Unassembled WGS sequence"/>
</dbReference>
<reference evidence="3 4" key="1">
    <citation type="submission" date="2018-08" db="EMBL/GenBank/DDBJ databases">
        <title>Draft genome of the lignicolous fungus Coniochaeta pulveracea.</title>
        <authorList>
            <person name="Borstlap C.J."/>
            <person name="De Witt R.N."/>
            <person name="Botha A."/>
            <person name="Volschenk H."/>
        </authorList>
    </citation>
    <scope>NUCLEOTIDE SEQUENCE [LARGE SCALE GENOMIC DNA]</scope>
    <source>
        <strain evidence="3 4">CAB683</strain>
    </source>
</reference>
<evidence type="ECO:0000313" key="3">
    <source>
        <dbReference type="EMBL" id="RKU39760.1"/>
    </source>
</evidence>
<accession>A0A420XW36</accession>
<name>A0A420XW36_9PEZI</name>
<dbReference type="AlphaFoldDB" id="A0A420XW36"/>
<dbReference type="STRING" id="177199.A0A420XW36"/>
<feature type="signal peptide" evidence="1">
    <location>
        <begin position="1"/>
        <end position="19"/>
    </location>
</feature>
<proteinExistence type="predicted"/>
<keyword evidence="1" id="KW-0732">Signal</keyword>
<protein>
    <recommendedName>
        <fullName evidence="2">Ecp2 effector protein-like domain-containing protein</fullName>
    </recommendedName>
</protein>
<feature type="chain" id="PRO_5019251752" description="Ecp2 effector protein-like domain-containing protein" evidence="1">
    <location>
        <begin position="20"/>
        <end position="222"/>
    </location>
</feature>